<feature type="transmembrane region" description="Helical" evidence="1">
    <location>
        <begin position="75"/>
        <end position="95"/>
    </location>
</feature>
<feature type="transmembrane region" description="Helical" evidence="1">
    <location>
        <begin position="367"/>
        <end position="386"/>
    </location>
</feature>
<organism evidence="3 4">
    <name type="scientific">Dolichospermum planctonicum CS-1226</name>
    <dbReference type="NCBI Taxonomy" id="3021751"/>
    <lineage>
        <taxon>Bacteria</taxon>
        <taxon>Bacillati</taxon>
        <taxon>Cyanobacteriota</taxon>
        <taxon>Cyanophyceae</taxon>
        <taxon>Nostocales</taxon>
        <taxon>Aphanizomenonaceae</taxon>
        <taxon>Dolichospermum</taxon>
        <taxon>Dolichospermum planctonicum</taxon>
    </lineage>
</organism>
<keyword evidence="1" id="KW-1133">Transmembrane helix</keyword>
<accession>A0ABT5AG86</accession>
<feature type="transmembrane region" description="Helical" evidence="1">
    <location>
        <begin position="156"/>
        <end position="175"/>
    </location>
</feature>
<dbReference type="PANTHER" id="PTHR43592:SF15">
    <property type="entry name" value="CAAX AMINO TERMINAL PROTEASE FAMILY PROTEIN"/>
    <property type="match status" value="1"/>
</dbReference>
<feature type="transmembrane region" description="Helical" evidence="1">
    <location>
        <begin position="12"/>
        <end position="31"/>
    </location>
</feature>
<gene>
    <name evidence="3" type="ORF">PN451_10745</name>
</gene>
<dbReference type="RefSeq" id="WP_271796122.1">
    <property type="nucleotide sequence ID" value="NZ_JAQMUC010000060.1"/>
</dbReference>
<evidence type="ECO:0000259" key="2">
    <source>
        <dbReference type="Pfam" id="PF02517"/>
    </source>
</evidence>
<reference evidence="3 4" key="1">
    <citation type="submission" date="2023-01" db="EMBL/GenBank/DDBJ databases">
        <title>Genomes from the Australian National Cyanobacteria Reference Collection.</title>
        <authorList>
            <person name="Willis A."/>
            <person name="Lee E.M.F."/>
        </authorList>
    </citation>
    <scope>NUCLEOTIDE SEQUENCE [LARGE SCALE GENOMIC DNA]</scope>
    <source>
        <strain evidence="3 4">CS-1226</strain>
    </source>
</reference>
<dbReference type="EMBL" id="JAQMUC010000060">
    <property type="protein sequence ID" value="MDB9536299.1"/>
    <property type="molecule type" value="Genomic_DNA"/>
</dbReference>
<evidence type="ECO:0000313" key="4">
    <source>
        <dbReference type="Proteomes" id="UP001211249"/>
    </source>
</evidence>
<feature type="transmembrane region" description="Helical" evidence="1">
    <location>
        <begin position="43"/>
        <end position="63"/>
    </location>
</feature>
<proteinExistence type="predicted"/>
<feature type="transmembrane region" description="Helical" evidence="1">
    <location>
        <begin position="324"/>
        <end position="343"/>
    </location>
</feature>
<feature type="domain" description="CAAX prenyl protease 2/Lysostaphin resistance protein A-like" evidence="2">
    <location>
        <begin position="246"/>
        <end position="333"/>
    </location>
</feature>
<keyword evidence="1" id="KW-0812">Transmembrane</keyword>
<feature type="transmembrane region" description="Helical" evidence="1">
    <location>
        <begin position="300"/>
        <end position="317"/>
    </location>
</feature>
<comment type="caution">
    <text evidence="3">The sequence shown here is derived from an EMBL/GenBank/DDBJ whole genome shotgun (WGS) entry which is preliminary data.</text>
</comment>
<protein>
    <submittedName>
        <fullName evidence="3">Type II CAAX endopeptidase family protein</fullName>
    </submittedName>
</protein>
<dbReference type="Pfam" id="PF02517">
    <property type="entry name" value="Rce1-like"/>
    <property type="match status" value="1"/>
</dbReference>
<keyword evidence="4" id="KW-1185">Reference proteome</keyword>
<dbReference type="PANTHER" id="PTHR43592">
    <property type="entry name" value="CAAX AMINO TERMINAL PROTEASE"/>
    <property type="match status" value="1"/>
</dbReference>
<dbReference type="InterPro" id="IPR003675">
    <property type="entry name" value="Rce1/LyrA-like_dom"/>
</dbReference>
<evidence type="ECO:0000256" key="1">
    <source>
        <dbReference type="SAM" id="Phobius"/>
    </source>
</evidence>
<sequence length="409" mass="47092">MTINKEKAINLILLGFTIQFAPLIIFSRFLAIFEEYLNSLSPILNPLISLLILGLFLVGYGFFVKGCGLYIENKGYNWGWLGLLSIFGLSVLLLIPTNKNVASLEDESLLYDPFKKINIPELLLTLFISLPVLSILVVGIFSLLNNLSFSTLLKNTGTLSVIGIIIYVAWLFILLTQFPTTEFIFNKIIGYKNKYNWKIIILITVFIYAFSKEFNSLSLYVLSFVLPDYVEYYINDHNITNTNIWELIFRGFSVMLLAPVTEEFLFRGIILQKWAIKWGVKAGILTSSFLFAIIHFRFDIISLSLMGIILSILYLKTRNLLAPIFCHFFYNTFYMIFTTINYFSQSEIERIAFISLQEYQNSVQPLLGQRVFLISISAPFLIYFVYKNFPKNDAIIPYYANNAKTDETN</sequence>
<name>A0ABT5AG86_9CYAN</name>
<feature type="transmembrane region" description="Helical" evidence="1">
    <location>
        <begin position="247"/>
        <end position="266"/>
    </location>
</feature>
<feature type="transmembrane region" description="Helical" evidence="1">
    <location>
        <begin position="195"/>
        <end position="210"/>
    </location>
</feature>
<evidence type="ECO:0000313" key="3">
    <source>
        <dbReference type="EMBL" id="MDB9536299.1"/>
    </source>
</evidence>
<keyword evidence="1" id="KW-0472">Membrane</keyword>
<dbReference type="Proteomes" id="UP001211249">
    <property type="component" value="Unassembled WGS sequence"/>
</dbReference>
<feature type="transmembrane region" description="Helical" evidence="1">
    <location>
        <begin position="122"/>
        <end position="144"/>
    </location>
</feature>